<keyword evidence="2" id="KW-1185">Reference proteome</keyword>
<evidence type="ECO:0000313" key="2">
    <source>
        <dbReference type="Proteomes" id="UP000788993"/>
    </source>
</evidence>
<protein>
    <submittedName>
        <fullName evidence="1">Uncharacterized protein</fullName>
    </submittedName>
</protein>
<proteinExistence type="predicted"/>
<comment type="caution">
    <text evidence="1">The sequence shown here is derived from an EMBL/GenBank/DDBJ whole genome shotgun (WGS) entry which is preliminary data.</text>
</comment>
<dbReference type="Proteomes" id="UP000788993">
    <property type="component" value="Unassembled WGS sequence"/>
</dbReference>
<accession>A0A9P8SXD7</accession>
<reference evidence="1" key="1">
    <citation type="journal article" date="2021" name="Open Biol.">
        <title>Shared evolutionary footprints suggest mitochondrial oxidative damage underlies multiple complex I losses in fungi.</title>
        <authorList>
            <person name="Schikora-Tamarit M.A."/>
            <person name="Marcet-Houben M."/>
            <person name="Nosek J."/>
            <person name="Gabaldon T."/>
        </authorList>
    </citation>
    <scope>NUCLEOTIDE SEQUENCE</scope>
    <source>
        <strain evidence="1">NCAIM Y.01608</strain>
    </source>
</reference>
<name>A0A9P8SXD7_9ASCO</name>
<reference evidence="1" key="2">
    <citation type="submission" date="2021-01" db="EMBL/GenBank/DDBJ databases">
        <authorList>
            <person name="Schikora-Tamarit M.A."/>
        </authorList>
    </citation>
    <scope>NUCLEOTIDE SEQUENCE</scope>
    <source>
        <strain evidence="1">NCAIM Y.01608</strain>
    </source>
</reference>
<dbReference type="AlphaFoldDB" id="A0A9P8SXD7"/>
<sequence>MSDDTFLTPSLALDLFAEEPPRMLFLAPSPVFWTTLGLEPSNVVAGLSTADLFDGVIGLDPSGEGVEDGFSHLLKKLLESESALSSASTSVAPSSHSSTLGWFLASSSAFFSNFSL</sequence>
<evidence type="ECO:0000313" key="1">
    <source>
        <dbReference type="EMBL" id="KAH3658998.1"/>
    </source>
</evidence>
<organism evidence="1 2">
    <name type="scientific">Ogataea polymorpha</name>
    <dbReference type="NCBI Taxonomy" id="460523"/>
    <lineage>
        <taxon>Eukaryota</taxon>
        <taxon>Fungi</taxon>
        <taxon>Dikarya</taxon>
        <taxon>Ascomycota</taxon>
        <taxon>Saccharomycotina</taxon>
        <taxon>Pichiomycetes</taxon>
        <taxon>Pichiales</taxon>
        <taxon>Pichiaceae</taxon>
        <taxon>Ogataea</taxon>
    </lineage>
</organism>
<dbReference type="EMBL" id="JAEUBD010001571">
    <property type="protein sequence ID" value="KAH3658998.1"/>
    <property type="molecule type" value="Genomic_DNA"/>
</dbReference>
<gene>
    <name evidence="1" type="ORF">OGATHE_006724</name>
</gene>